<dbReference type="AlphaFoldDB" id="A0A0E9XJR4"/>
<reference evidence="2" key="2">
    <citation type="journal article" date="2015" name="Fish Shellfish Immunol.">
        <title>Early steps in the European eel (Anguilla anguilla)-Vibrio vulnificus interaction in the gills: Role of the RtxA13 toxin.</title>
        <authorList>
            <person name="Callol A."/>
            <person name="Pajuelo D."/>
            <person name="Ebbesson L."/>
            <person name="Teles M."/>
            <person name="MacKenzie S."/>
            <person name="Amaro C."/>
        </authorList>
    </citation>
    <scope>NUCLEOTIDE SEQUENCE</scope>
</reference>
<proteinExistence type="predicted"/>
<accession>A0A0E9XJR4</accession>
<sequence>MFLNNLDGLTSFTTVILPKQDIIIIHYIIIPINLLAPFIFIH</sequence>
<reference evidence="2" key="1">
    <citation type="submission" date="2014-11" db="EMBL/GenBank/DDBJ databases">
        <authorList>
            <person name="Amaro Gonzalez C."/>
        </authorList>
    </citation>
    <scope>NUCLEOTIDE SEQUENCE</scope>
</reference>
<keyword evidence="1" id="KW-0812">Transmembrane</keyword>
<keyword evidence="1" id="KW-0472">Membrane</keyword>
<name>A0A0E9XJR4_ANGAN</name>
<evidence type="ECO:0000313" key="2">
    <source>
        <dbReference type="EMBL" id="JAI02076.1"/>
    </source>
</evidence>
<feature type="transmembrane region" description="Helical" evidence="1">
    <location>
        <begin position="22"/>
        <end position="41"/>
    </location>
</feature>
<protein>
    <submittedName>
        <fullName evidence="2">Uncharacterized protein</fullName>
    </submittedName>
</protein>
<evidence type="ECO:0000256" key="1">
    <source>
        <dbReference type="SAM" id="Phobius"/>
    </source>
</evidence>
<dbReference type="EMBL" id="GBXM01006502">
    <property type="protein sequence ID" value="JAI02076.1"/>
    <property type="molecule type" value="Transcribed_RNA"/>
</dbReference>
<keyword evidence="1" id="KW-1133">Transmembrane helix</keyword>
<organism evidence="2">
    <name type="scientific">Anguilla anguilla</name>
    <name type="common">European freshwater eel</name>
    <name type="synonym">Muraena anguilla</name>
    <dbReference type="NCBI Taxonomy" id="7936"/>
    <lineage>
        <taxon>Eukaryota</taxon>
        <taxon>Metazoa</taxon>
        <taxon>Chordata</taxon>
        <taxon>Craniata</taxon>
        <taxon>Vertebrata</taxon>
        <taxon>Euteleostomi</taxon>
        <taxon>Actinopterygii</taxon>
        <taxon>Neopterygii</taxon>
        <taxon>Teleostei</taxon>
        <taxon>Anguilliformes</taxon>
        <taxon>Anguillidae</taxon>
        <taxon>Anguilla</taxon>
    </lineage>
</organism>